<dbReference type="Gene3D" id="1.10.10.10">
    <property type="entry name" value="Winged helix-like DNA-binding domain superfamily/Winged helix DNA-binding domain"/>
    <property type="match status" value="1"/>
</dbReference>
<dbReference type="RefSeq" id="WP_310057739.1">
    <property type="nucleotide sequence ID" value="NZ_JAVDVQ010000010.1"/>
</dbReference>
<dbReference type="SUPFAM" id="SSF46689">
    <property type="entry name" value="Homeodomain-like"/>
    <property type="match status" value="1"/>
</dbReference>
<dbReference type="Proteomes" id="UP001252243">
    <property type="component" value="Unassembled WGS sequence"/>
</dbReference>
<reference evidence="1 2" key="1">
    <citation type="submission" date="2023-07" db="EMBL/GenBank/DDBJ databases">
        <title>Sorghum-associated microbial communities from plants grown in Nebraska, USA.</title>
        <authorList>
            <person name="Schachtman D."/>
        </authorList>
    </citation>
    <scope>NUCLEOTIDE SEQUENCE [LARGE SCALE GENOMIC DNA]</scope>
    <source>
        <strain evidence="1 2">BE167</strain>
    </source>
</reference>
<evidence type="ECO:0000313" key="2">
    <source>
        <dbReference type="Proteomes" id="UP001252243"/>
    </source>
</evidence>
<accession>A0ABU1UDS9</accession>
<sequence length="103" mass="11760">MLKQFLPEVRDRAVRMSLDRLSQYPSVYTACKARAPKLGVGPESLRRWVVGAQVDAGEKARSSSDELEEIDRLRAEVRDVTASNEILKQASIFFAREIDPRRR</sequence>
<comment type="caution">
    <text evidence="1">The sequence shown here is derived from an EMBL/GenBank/DDBJ whole genome shotgun (WGS) entry which is preliminary data.</text>
</comment>
<proteinExistence type="predicted"/>
<gene>
    <name evidence="1" type="ORF">J2X01_002579</name>
</gene>
<dbReference type="InterPro" id="IPR036388">
    <property type="entry name" value="WH-like_DNA-bd_sf"/>
</dbReference>
<dbReference type="EMBL" id="JAVDVQ010000010">
    <property type="protein sequence ID" value="MDR7083285.1"/>
    <property type="molecule type" value="Genomic_DNA"/>
</dbReference>
<keyword evidence="2" id="KW-1185">Reference proteome</keyword>
<evidence type="ECO:0000313" key="1">
    <source>
        <dbReference type="EMBL" id="MDR7083285.1"/>
    </source>
</evidence>
<dbReference type="InterPro" id="IPR009057">
    <property type="entry name" value="Homeodomain-like_sf"/>
</dbReference>
<protein>
    <submittedName>
        <fullName evidence="1">Transposase-like protein</fullName>
    </submittedName>
</protein>
<name>A0ABU1UDS9_9MICC</name>
<organism evidence="1 2">
    <name type="scientific">Arthrobacter ginsengisoli</name>
    <dbReference type="NCBI Taxonomy" id="1356565"/>
    <lineage>
        <taxon>Bacteria</taxon>
        <taxon>Bacillati</taxon>
        <taxon>Actinomycetota</taxon>
        <taxon>Actinomycetes</taxon>
        <taxon>Micrococcales</taxon>
        <taxon>Micrococcaceae</taxon>
        <taxon>Arthrobacter</taxon>
    </lineage>
</organism>